<sequence>DDLLRRTDDLACRHLRRDHGRPVRAGRALRRPARREVGIRLGVARPERRPCLQRLSHDRACPDRSGRAGAAGNRDRAGCRHPRRDPRCRAGDGRGTGRAAHPGDGGGGVAERRCRARWATFCGARGDGAGSHQRPGHHSRTAGRTVPRAGRHVRRLERGSGRPDRRRDGPDRGRDAPGRAPGTRGSRPPAVRDRAGDRGRRPARHRADDRHPEPSRGCAGFSGHRAGVPRGRQAGQPRRRHPADHPEAQPRGARRRPRRADRPRRRRAGPDDRQRAGAAGAPRRRPGAAAAARPGRGDLEPDHRRRPGPRARRRPARSRRPAPGRPTRRPPDRRDAGRGHISQGRLQQGTAAAALYRPERHSWRLHAHRPWCRRDDV</sequence>
<feature type="compositionally biased region" description="Basic and acidic residues" evidence="1">
    <location>
        <begin position="156"/>
        <end position="177"/>
    </location>
</feature>
<dbReference type="EMBL" id="CADCUN010000157">
    <property type="protein sequence ID" value="CAA9389726.1"/>
    <property type="molecule type" value="Genomic_DNA"/>
</dbReference>
<feature type="compositionally biased region" description="Basic residues" evidence="1">
    <location>
        <begin position="252"/>
        <end position="267"/>
    </location>
</feature>
<name>A0A6J4NRJ5_9ACTN</name>
<protein>
    <submittedName>
        <fullName evidence="2">Uncharacterized protein</fullName>
    </submittedName>
</protein>
<organism evidence="2">
    <name type="scientific">uncultured Nocardioides sp</name>
    <dbReference type="NCBI Taxonomy" id="198441"/>
    <lineage>
        <taxon>Bacteria</taxon>
        <taxon>Bacillati</taxon>
        <taxon>Actinomycetota</taxon>
        <taxon>Actinomycetes</taxon>
        <taxon>Propionibacteriales</taxon>
        <taxon>Nocardioidaceae</taxon>
        <taxon>Nocardioides</taxon>
        <taxon>environmental samples</taxon>
    </lineage>
</organism>
<accession>A0A6J4NRJ5</accession>
<feature type="region of interest" description="Disordered" evidence="1">
    <location>
        <begin position="126"/>
        <end position="350"/>
    </location>
</feature>
<feature type="compositionally biased region" description="Basic and acidic residues" evidence="1">
    <location>
        <begin position="190"/>
        <end position="214"/>
    </location>
</feature>
<feature type="region of interest" description="Disordered" evidence="1">
    <location>
        <begin position="56"/>
        <end position="110"/>
    </location>
</feature>
<evidence type="ECO:0000313" key="2">
    <source>
        <dbReference type="EMBL" id="CAA9389726.1"/>
    </source>
</evidence>
<proteinExistence type="predicted"/>
<gene>
    <name evidence="2" type="ORF">AVDCRST_MAG60-1468</name>
</gene>
<feature type="compositionally biased region" description="Basic and acidic residues" evidence="1">
    <location>
        <begin position="329"/>
        <end position="338"/>
    </location>
</feature>
<feature type="compositionally biased region" description="Basic residues" evidence="1">
    <location>
        <begin position="304"/>
        <end position="328"/>
    </location>
</feature>
<feature type="non-terminal residue" evidence="2">
    <location>
        <position position="377"/>
    </location>
</feature>
<feature type="compositionally biased region" description="Low complexity" evidence="1">
    <location>
        <begin position="276"/>
        <end position="294"/>
    </location>
</feature>
<evidence type="ECO:0000256" key="1">
    <source>
        <dbReference type="SAM" id="MobiDB-lite"/>
    </source>
</evidence>
<dbReference type="AlphaFoldDB" id="A0A6J4NRJ5"/>
<reference evidence="2" key="1">
    <citation type="submission" date="2020-02" db="EMBL/GenBank/DDBJ databases">
        <authorList>
            <person name="Meier V. D."/>
        </authorList>
    </citation>
    <scope>NUCLEOTIDE SEQUENCE</scope>
    <source>
        <strain evidence="2">AVDCRST_MAG60</strain>
    </source>
</reference>
<feature type="non-terminal residue" evidence="2">
    <location>
        <position position="1"/>
    </location>
</feature>
<feature type="compositionally biased region" description="Basic and acidic residues" evidence="1">
    <location>
        <begin position="56"/>
        <end position="66"/>
    </location>
</feature>